<evidence type="ECO:0000256" key="3">
    <source>
        <dbReference type="ARBA" id="ARBA00022722"/>
    </source>
</evidence>
<name>A0A127K0S1_9BURK</name>
<reference evidence="7 8" key="1">
    <citation type="journal article" date="2014" name="Int. J. Syst. Evol. Microbiol.">
        <title>Ramlibacter solisilvae sp. nov., isolated from forest soil, and emended description of the genus Ramlibacter.</title>
        <authorList>
            <person name="Lee H.J."/>
            <person name="Lee S.H."/>
            <person name="Lee S.S."/>
            <person name="Lee J.S."/>
            <person name="Kim Y."/>
            <person name="Kim S.C."/>
            <person name="Jeon C.O."/>
        </authorList>
    </citation>
    <scope>NUCLEOTIDE SEQUENCE [LARGE SCALE GENOMIC DNA]</scope>
    <source>
        <strain evidence="7 8">5-10</strain>
    </source>
</reference>
<comment type="function">
    <text evidence="6">Bidirectionally degrades single-stranded DNA into large acid-insoluble oligonucleotides, which are then degraded further into small acid-soluble oligonucleotides.</text>
</comment>
<dbReference type="Proteomes" id="UP000070433">
    <property type="component" value="Chromosome"/>
</dbReference>
<sequence length="75" mass="8357">MPTAPFQTPASYEAALAELEQLVGQIESGQLPLEQLLSGYQRGAELLQFCRDKLQAVENQIKVLDEGVLKPWTQE</sequence>
<dbReference type="GO" id="GO:0008855">
    <property type="term" value="F:exodeoxyribonuclease VII activity"/>
    <property type="evidence" value="ECO:0007669"/>
    <property type="project" value="UniProtKB-UniRule"/>
</dbReference>
<dbReference type="Pfam" id="PF02609">
    <property type="entry name" value="Exonuc_VII_S"/>
    <property type="match status" value="1"/>
</dbReference>
<dbReference type="EC" id="3.1.11.6" evidence="6"/>
<gene>
    <name evidence="6" type="primary">xseB</name>
    <name evidence="7" type="ORF">UC35_18555</name>
</gene>
<comment type="subcellular location">
    <subcellularLocation>
        <location evidence="6">Cytoplasm</location>
    </subcellularLocation>
</comment>
<dbReference type="NCBIfam" id="NF002141">
    <property type="entry name" value="PRK00977.1-5"/>
    <property type="match status" value="1"/>
</dbReference>
<keyword evidence="5 6" id="KW-0269">Exonuclease</keyword>
<keyword evidence="3 6" id="KW-0540">Nuclease</keyword>
<dbReference type="PANTHER" id="PTHR34137">
    <property type="entry name" value="EXODEOXYRIBONUCLEASE 7 SMALL SUBUNIT"/>
    <property type="match status" value="1"/>
</dbReference>
<dbReference type="GO" id="GO:0005829">
    <property type="term" value="C:cytosol"/>
    <property type="evidence" value="ECO:0007669"/>
    <property type="project" value="TreeGrafter"/>
</dbReference>
<dbReference type="RefSeq" id="WP_061502307.1">
    <property type="nucleotide sequence ID" value="NZ_CP010951.1"/>
</dbReference>
<evidence type="ECO:0000256" key="5">
    <source>
        <dbReference type="ARBA" id="ARBA00022839"/>
    </source>
</evidence>
<dbReference type="GO" id="GO:0009318">
    <property type="term" value="C:exodeoxyribonuclease VII complex"/>
    <property type="evidence" value="ECO:0007669"/>
    <property type="project" value="UniProtKB-UniRule"/>
</dbReference>
<protein>
    <recommendedName>
        <fullName evidence="6">Exodeoxyribonuclease 7 small subunit</fullName>
        <ecNumber evidence="6">3.1.11.6</ecNumber>
    </recommendedName>
    <alternativeName>
        <fullName evidence="6">Exodeoxyribonuclease VII small subunit</fullName>
        <shortName evidence="6">Exonuclease VII small subunit</shortName>
    </alternativeName>
</protein>
<proteinExistence type="inferred from homology"/>
<dbReference type="AlphaFoldDB" id="A0A127K0S1"/>
<accession>A0A127K0S1</accession>
<dbReference type="InterPro" id="IPR037004">
    <property type="entry name" value="Exonuc_VII_ssu_sf"/>
</dbReference>
<comment type="similarity">
    <text evidence="1 6">Belongs to the XseB family.</text>
</comment>
<evidence type="ECO:0000256" key="1">
    <source>
        <dbReference type="ARBA" id="ARBA00009998"/>
    </source>
</evidence>
<dbReference type="PATRIC" id="fig|94132.3.peg.3789"/>
<dbReference type="PANTHER" id="PTHR34137:SF1">
    <property type="entry name" value="EXODEOXYRIBONUCLEASE 7 SMALL SUBUNIT"/>
    <property type="match status" value="1"/>
</dbReference>
<evidence type="ECO:0000256" key="2">
    <source>
        <dbReference type="ARBA" id="ARBA00022490"/>
    </source>
</evidence>
<keyword evidence="4 6" id="KW-0378">Hydrolase</keyword>
<dbReference type="NCBIfam" id="TIGR01280">
    <property type="entry name" value="xseB"/>
    <property type="match status" value="1"/>
</dbReference>
<comment type="catalytic activity">
    <reaction evidence="6">
        <text>Exonucleolytic cleavage in either 5'- to 3'- or 3'- to 5'-direction to yield nucleoside 5'-phosphates.</text>
        <dbReference type="EC" id="3.1.11.6"/>
    </reaction>
</comment>
<dbReference type="OrthoDB" id="287668at2"/>
<dbReference type="HAMAP" id="MF_00337">
    <property type="entry name" value="Exonuc_7_S"/>
    <property type="match status" value="1"/>
</dbReference>
<evidence type="ECO:0000256" key="6">
    <source>
        <dbReference type="HAMAP-Rule" id="MF_00337"/>
    </source>
</evidence>
<dbReference type="GO" id="GO:0006308">
    <property type="term" value="P:DNA catabolic process"/>
    <property type="evidence" value="ECO:0007669"/>
    <property type="project" value="UniProtKB-UniRule"/>
</dbReference>
<dbReference type="PIRSF" id="PIRSF006488">
    <property type="entry name" value="Exonuc_VII_S"/>
    <property type="match status" value="1"/>
</dbReference>
<evidence type="ECO:0000313" key="8">
    <source>
        <dbReference type="Proteomes" id="UP000070433"/>
    </source>
</evidence>
<dbReference type="EMBL" id="CP010951">
    <property type="protein sequence ID" value="AMO24472.1"/>
    <property type="molecule type" value="Genomic_DNA"/>
</dbReference>
<keyword evidence="8" id="KW-1185">Reference proteome</keyword>
<evidence type="ECO:0000256" key="4">
    <source>
        <dbReference type="ARBA" id="ARBA00022801"/>
    </source>
</evidence>
<evidence type="ECO:0000313" key="7">
    <source>
        <dbReference type="EMBL" id="AMO24472.1"/>
    </source>
</evidence>
<dbReference type="SUPFAM" id="SSF116842">
    <property type="entry name" value="XseB-like"/>
    <property type="match status" value="1"/>
</dbReference>
<dbReference type="InterPro" id="IPR003761">
    <property type="entry name" value="Exonuc_VII_S"/>
</dbReference>
<dbReference type="Gene3D" id="1.10.287.1040">
    <property type="entry name" value="Exonuclease VII, small subunit"/>
    <property type="match status" value="1"/>
</dbReference>
<keyword evidence="2 6" id="KW-0963">Cytoplasm</keyword>
<comment type="subunit">
    <text evidence="6">Heterooligomer composed of large and small subunits.</text>
</comment>
<organism evidence="7 8">
    <name type="scientific">Ramlibacter tataouinensis</name>
    <dbReference type="NCBI Taxonomy" id="94132"/>
    <lineage>
        <taxon>Bacteria</taxon>
        <taxon>Pseudomonadati</taxon>
        <taxon>Pseudomonadota</taxon>
        <taxon>Betaproteobacteria</taxon>
        <taxon>Burkholderiales</taxon>
        <taxon>Comamonadaceae</taxon>
        <taxon>Ramlibacter</taxon>
    </lineage>
</organism>